<dbReference type="Proteomes" id="UP000676325">
    <property type="component" value="Unassembled WGS sequence"/>
</dbReference>
<protein>
    <submittedName>
        <fullName evidence="3">DUF1906 domain-containing protein</fullName>
    </submittedName>
</protein>
<evidence type="ECO:0000313" key="3">
    <source>
        <dbReference type="EMBL" id="MBR7828988.1"/>
    </source>
</evidence>
<gene>
    <name evidence="3" type="ORF">KDK95_21955</name>
</gene>
<keyword evidence="4" id="KW-1185">Reference proteome</keyword>
<dbReference type="Gene3D" id="3.20.20.80">
    <property type="entry name" value="Glycosidases"/>
    <property type="match status" value="1"/>
</dbReference>
<keyword evidence="1" id="KW-0732">Signal</keyword>
<evidence type="ECO:0000259" key="2">
    <source>
        <dbReference type="Pfam" id="PF08924"/>
    </source>
</evidence>
<dbReference type="InterPro" id="IPR015020">
    <property type="entry name" value="Rv2525c-like_Glyco_Hydro-like"/>
</dbReference>
<comment type="caution">
    <text evidence="3">The sequence shown here is derived from an EMBL/GenBank/DDBJ whole genome shotgun (WGS) entry which is preliminary data.</text>
</comment>
<reference evidence="3" key="1">
    <citation type="submission" date="2021-04" db="EMBL/GenBank/DDBJ databases">
        <title>Genome based classification of Actinospica acidithermotolerans sp. nov., an actinobacterium isolated from an Indonesian hot spring.</title>
        <authorList>
            <person name="Kusuma A.B."/>
            <person name="Putra K.E."/>
            <person name="Nafisah S."/>
            <person name="Loh J."/>
            <person name="Nouioui I."/>
            <person name="Goodfellow M."/>
        </authorList>
    </citation>
    <scope>NUCLEOTIDE SEQUENCE</scope>
    <source>
        <strain evidence="3">MGRD01-02</strain>
    </source>
</reference>
<dbReference type="Pfam" id="PF08924">
    <property type="entry name" value="Rv2525c_GlyHyd-like"/>
    <property type="match status" value="1"/>
</dbReference>
<proteinExistence type="predicted"/>
<dbReference type="InterPro" id="IPR017853">
    <property type="entry name" value="GH"/>
</dbReference>
<evidence type="ECO:0000256" key="1">
    <source>
        <dbReference type="SAM" id="SignalP"/>
    </source>
</evidence>
<feature type="chain" id="PRO_5038475671" evidence="1">
    <location>
        <begin position="29"/>
        <end position="273"/>
    </location>
</feature>
<accession>A0A941ILE9</accession>
<dbReference type="EMBL" id="JAGSOH010000071">
    <property type="protein sequence ID" value="MBR7828988.1"/>
    <property type="molecule type" value="Genomic_DNA"/>
</dbReference>
<name>A0A941ILE9_9ACTN</name>
<dbReference type="SUPFAM" id="SSF51445">
    <property type="entry name" value="(Trans)glycosidases"/>
    <property type="match status" value="1"/>
</dbReference>
<feature type="signal peptide" evidence="1">
    <location>
        <begin position="1"/>
        <end position="28"/>
    </location>
</feature>
<organism evidence="3 4">
    <name type="scientific">Actinospica acidithermotolerans</name>
    <dbReference type="NCBI Taxonomy" id="2828514"/>
    <lineage>
        <taxon>Bacteria</taxon>
        <taxon>Bacillati</taxon>
        <taxon>Actinomycetota</taxon>
        <taxon>Actinomycetes</taxon>
        <taxon>Catenulisporales</taxon>
        <taxon>Actinospicaceae</taxon>
        <taxon>Actinospica</taxon>
    </lineage>
</organism>
<feature type="domain" description="Rv2525c-like glycoside hydrolase-like" evidence="2">
    <location>
        <begin position="59"/>
        <end position="264"/>
    </location>
</feature>
<dbReference type="AlphaFoldDB" id="A0A941ILE9"/>
<sequence>MDTATLLRRTPARCLVLAALLLSAAAPAAPAEAATPSPRVVSAPGFDTCAAPSVSAMRAWYQTTQYRAVGVYIGGGDRACPAGNLSSDWVGSVSAQGWSLIPIYVGLQAPCAGGKALKKMTPALAAQQGTAEADDAANQAASYGILGGSPVYFDLEGFRQDNQACVNTAMAYLSAWTRELHSRGFYSGVYGSAASGMATLAETVATQPSFAAPDAVWIARWDRQVRTADGSVPDAMWSNHRRIKQYQGGHVEKHGGVAIEIDGDFLDGPVART</sequence>
<dbReference type="RefSeq" id="WP_212520122.1">
    <property type="nucleotide sequence ID" value="NZ_JAGSOH010000071.1"/>
</dbReference>
<evidence type="ECO:0000313" key="4">
    <source>
        <dbReference type="Proteomes" id="UP000676325"/>
    </source>
</evidence>